<gene>
    <name evidence="1" type="ORF">K441DRAFT_596092</name>
</gene>
<organism evidence="1 2">
    <name type="scientific">Cenococcum geophilum 1.58</name>
    <dbReference type="NCBI Taxonomy" id="794803"/>
    <lineage>
        <taxon>Eukaryota</taxon>
        <taxon>Fungi</taxon>
        <taxon>Dikarya</taxon>
        <taxon>Ascomycota</taxon>
        <taxon>Pezizomycotina</taxon>
        <taxon>Dothideomycetes</taxon>
        <taxon>Pleosporomycetidae</taxon>
        <taxon>Gloniales</taxon>
        <taxon>Gloniaceae</taxon>
        <taxon>Cenococcum</taxon>
    </lineage>
</organism>
<sequence length="64" mass="7272">IIRRFSFVLLSLTKYLYREYKLVYTIIGIIGSLSRSVIILTVVPIAIAILTPLTILYISDARTL</sequence>
<reference evidence="1 2" key="1">
    <citation type="journal article" date="2016" name="Nat. Commun.">
        <title>Ectomycorrhizal ecology is imprinted in the genome of the dominant symbiotic fungus Cenococcum geophilum.</title>
        <authorList>
            <consortium name="DOE Joint Genome Institute"/>
            <person name="Peter M."/>
            <person name="Kohler A."/>
            <person name="Ohm R.A."/>
            <person name="Kuo A."/>
            <person name="Krutzmann J."/>
            <person name="Morin E."/>
            <person name="Arend M."/>
            <person name="Barry K.W."/>
            <person name="Binder M."/>
            <person name="Choi C."/>
            <person name="Clum A."/>
            <person name="Copeland A."/>
            <person name="Grisel N."/>
            <person name="Haridas S."/>
            <person name="Kipfer T."/>
            <person name="LaButti K."/>
            <person name="Lindquist E."/>
            <person name="Lipzen A."/>
            <person name="Maire R."/>
            <person name="Meier B."/>
            <person name="Mihaltcheva S."/>
            <person name="Molinier V."/>
            <person name="Murat C."/>
            <person name="Poggeler S."/>
            <person name="Quandt C.A."/>
            <person name="Sperisen C."/>
            <person name="Tritt A."/>
            <person name="Tisserant E."/>
            <person name="Crous P.W."/>
            <person name="Henrissat B."/>
            <person name="Nehls U."/>
            <person name="Egli S."/>
            <person name="Spatafora J.W."/>
            <person name="Grigoriev I.V."/>
            <person name="Martin F.M."/>
        </authorList>
    </citation>
    <scope>NUCLEOTIDE SEQUENCE [LARGE SCALE GENOMIC DNA]</scope>
    <source>
        <strain evidence="1 2">1.58</strain>
    </source>
</reference>
<evidence type="ECO:0000313" key="1">
    <source>
        <dbReference type="EMBL" id="OCK87077.1"/>
    </source>
</evidence>
<accession>A0ACC8ELN2</accession>
<name>A0ACC8ELN2_9PEZI</name>
<dbReference type="EMBL" id="KV748271">
    <property type="protein sequence ID" value="OCK87077.1"/>
    <property type="molecule type" value="Genomic_DNA"/>
</dbReference>
<proteinExistence type="predicted"/>
<feature type="non-terminal residue" evidence="1">
    <location>
        <position position="1"/>
    </location>
</feature>
<protein>
    <submittedName>
        <fullName evidence="1">Uncharacterized protein</fullName>
    </submittedName>
</protein>
<dbReference type="Proteomes" id="UP000250078">
    <property type="component" value="Unassembled WGS sequence"/>
</dbReference>
<keyword evidence="2" id="KW-1185">Reference proteome</keyword>
<evidence type="ECO:0000313" key="2">
    <source>
        <dbReference type="Proteomes" id="UP000250078"/>
    </source>
</evidence>